<dbReference type="AlphaFoldDB" id="A0A6A6WVQ6"/>
<dbReference type="Proteomes" id="UP000799757">
    <property type="component" value="Unassembled WGS sequence"/>
</dbReference>
<dbReference type="EMBL" id="MU002258">
    <property type="protein sequence ID" value="KAF2787994.1"/>
    <property type="molecule type" value="Genomic_DNA"/>
</dbReference>
<evidence type="ECO:0000313" key="2">
    <source>
        <dbReference type="Proteomes" id="UP000799757"/>
    </source>
</evidence>
<dbReference type="InterPro" id="IPR032675">
    <property type="entry name" value="LRR_dom_sf"/>
</dbReference>
<accession>A0A6A6WVQ6</accession>
<evidence type="ECO:0008006" key="3">
    <source>
        <dbReference type="Google" id="ProtNLM"/>
    </source>
</evidence>
<evidence type="ECO:0000313" key="1">
    <source>
        <dbReference type="EMBL" id="KAF2787994.1"/>
    </source>
</evidence>
<organism evidence="1 2">
    <name type="scientific">Melanomma pulvis-pyrius CBS 109.77</name>
    <dbReference type="NCBI Taxonomy" id="1314802"/>
    <lineage>
        <taxon>Eukaryota</taxon>
        <taxon>Fungi</taxon>
        <taxon>Dikarya</taxon>
        <taxon>Ascomycota</taxon>
        <taxon>Pezizomycotina</taxon>
        <taxon>Dothideomycetes</taxon>
        <taxon>Pleosporomycetidae</taxon>
        <taxon>Pleosporales</taxon>
        <taxon>Melanommataceae</taxon>
        <taxon>Melanomma</taxon>
    </lineage>
</organism>
<protein>
    <recommendedName>
        <fullName evidence="3">F-box domain-containing protein</fullName>
    </recommendedName>
</protein>
<dbReference type="Gene3D" id="3.80.10.10">
    <property type="entry name" value="Ribonuclease Inhibitor"/>
    <property type="match status" value="1"/>
</dbReference>
<dbReference type="OrthoDB" id="4840564at2759"/>
<keyword evidence="2" id="KW-1185">Reference proteome</keyword>
<dbReference type="SUPFAM" id="SSF52047">
    <property type="entry name" value="RNI-like"/>
    <property type="match status" value="1"/>
</dbReference>
<gene>
    <name evidence="1" type="ORF">K505DRAFT_366863</name>
</gene>
<name>A0A6A6WVQ6_9PLEO</name>
<proteinExistence type="predicted"/>
<sequence>MAKRKRTKPQMRQLQLGVTPDNSLVVVGGKRYMKQPWPYEVDLELFAHLPFSDCTGDEIYRALNPPFRILDLPVELIDEILSLAYIAECNRGPRHNAGARFCPGKSLLPVCKLFYRLIIARMYSHIHLRDYPDSHNAVPIETKLLIRCLEETPSLARHCTNLNIHSYATASLVSSKIDGFMPNLTNLRSLGISVFFNPDDGMSEYILSLLKRSLPHLARVDKFLLVMEMSDGAIEDWSDDATEDWPEETQQPIPEFCGIIDVLRNLKYLEIHGLNLTNDIPKSLKGSSPITSLILKNYRGDSAGLNEFLQWPGNLEHFALMDTPASTQCYLYDLGTALFSHRHSLKSLEFGNVL</sequence>
<reference evidence="1" key="1">
    <citation type="journal article" date="2020" name="Stud. Mycol.">
        <title>101 Dothideomycetes genomes: a test case for predicting lifestyles and emergence of pathogens.</title>
        <authorList>
            <person name="Haridas S."/>
            <person name="Albert R."/>
            <person name="Binder M."/>
            <person name="Bloem J."/>
            <person name="Labutti K."/>
            <person name="Salamov A."/>
            <person name="Andreopoulos B."/>
            <person name="Baker S."/>
            <person name="Barry K."/>
            <person name="Bills G."/>
            <person name="Bluhm B."/>
            <person name="Cannon C."/>
            <person name="Castanera R."/>
            <person name="Culley D."/>
            <person name="Daum C."/>
            <person name="Ezra D."/>
            <person name="Gonzalez J."/>
            <person name="Henrissat B."/>
            <person name="Kuo A."/>
            <person name="Liang C."/>
            <person name="Lipzen A."/>
            <person name="Lutzoni F."/>
            <person name="Magnuson J."/>
            <person name="Mondo S."/>
            <person name="Nolan M."/>
            <person name="Ohm R."/>
            <person name="Pangilinan J."/>
            <person name="Park H.-J."/>
            <person name="Ramirez L."/>
            <person name="Alfaro M."/>
            <person name="Sun H."/>
            <person name="Tritt A."/>
            <person name="Yoshinaga Y."/>
            <person name="Zwiers L.-H."/>
            <person name="Turgeon B."/>
            <person name="Goodwin S."/>
            <person name="Spatafora J."/>
            <person name="Crous P."/>
            <person name="Grigoriev I."/>
        </authorList>
    </citation>
    <scope>NUCLEOTIDE SEQUENCE</scope>
    <source>
        <strain evidence="1">CBS 109.77</strain>
    </source>
</reference>